<name>A0A7J6DXG0_CANSA</name>
<keyword evidence="2" id="KW-1185">Reference proteome</keyword>
<accession>A0A7J6DXG0</accession>
<organism evidence="1 2">
    <name type="scientific">Cannabis sativa</name>
    <name type="common">Hemp</name>
    <name type="synonym">Marijuana</name>
    <dbReference type="NCBI Taxonomy" id="3483"/>
    <lineage>
        <taxon>Eukaryota</taxon>
        <taxon>Viridiplantae</taxon>
        <taxon>Streptophyta</taxon>
        <taxon>Embryophyta</taxon>
        <taxon>Tracheophyta</taxon>
        <taxon>Spermatophyta</taxon>
        <taxon>Magnoliopsida</taxon>
        <taxon>eudicotyledons</taxon>
        <taxon>Gunneridae</taxon>
        <taxon>Pentapetalae</taxon>
        <taxon>rosids</taxon>
        <taxon>fabids</taxon>
        <taxon>Rosales</taxon>
        <taxon>Cannabaceae</taxon>
        <taxon>Cannabis</taxon>
    </lineage>
</organism>
<reference evidence="1 2" key="1">
    <citation type="journal article" date="2020" name="bioRxiv">
        <title>Sequence and annotation of 42 cannabis genomes reveals extensive copy number variation in cannabinoid synthesis and pathogen resistance genes.</title>
        <authorList>
            <person name="Mckernan K.J."/>
            <person name="Helbert Y."/>
            <person name="Kane L.T."/>
            <person name="Ebling H."/>
            <person name="Zhang L."/>
            <person name="Liu B."/>
            <person name="Eaton Z."/>
            <person name="Mclaughlin S."/>
            <person name="Kingan S."/>
            <person name="Baybayan P."/>
            <person name="Concepcion G."/>
            <person name="Jordan M."/>
            <person name="Riva A."/>
            <person name="Barbazuk W."/>
            <person name="Harkins T."/>
        </authorList>
    </citation>
    <scope>NUCLEOTIDE SEQUENCE [LARGE SCALE GENOMIC DNA]</scope>
    <source>
        <strain evidence="2">cv. Jamaican Lion 4</strain>
        <tissue evidence="1">Leaf</tissue>
    </source>
</reference>
<dbReference type="AlphaFoldDB" id="A0A7J6DXG0"/>
<comment type="caution">
    <text evidence="1">The sequence shown here is derived from an EMBL/GenBank/DDBJ whole genome shotgun (WGS) entry which is preliminary data.</text>
</comment>
<evidence type="ECO:0000313" key="2">
    <source>
        <dbReference type="Proteomes" id="UP000583929"/>
    </source>
</evidence>
<dbReference type="EMBL" id="JAATIQ010000583">
    <property type="protein sequence ID" value="KAF4350818.1"/>
    <property type="molecule type" value="Genomic_DNA"/>
</dbReference>
<protein>
    <submittedName>
        <fullName evidence="1">Uncharacterized protein</fullName>
    </submittedName>
</protein>
<sequence length="126" mass="13983">MPASELLLSDSTSTNRMIKENLEVEPLYAKPDRARCVQNGKTKKPALVYRRSADLYRNCPLEQQELNLQPSSSFIAVANYISIKLSGFSSSTSSNQQDISLPMSVPGWLLARQLDLDSLGLSHINL</sequence>
<dbReference type="Proteomes" id="UP000583929">
    <property type="component" value="Unassembled WGS sequence"/>
</dbReference>
<evidence type="ECO:0000313" key="1">
    <source>
        <dbReference type="EMBL" id="KAF4350818.1"/>
    </source>
</evidence>
<gene>
    <name evidence="1" type="ORF">G4B88_002147</name>
</gene>
<proteinExistence type="predicted"/>